<gene>
    <name evidence="2" type="ORF">C900_01237</name>
</gene>
<dbReference type="OrthoDB" id="9976471at2"/>
<organism evidence="2 3">
    <name type="scientific">Fulvivirga imtechensis AK7</name>
    <dbReference type="NCBI Taxonomy" id="1237149"/>
    <lineage>
        <taxon>Bacteria</taxon>
        <taxon>Pseudomonadati</taxon>
        <taxon>Bacteroidota</taxon>
        <taxon>Cytophagia</taxon>
        <taxon>Cytophagales</taxon>
        <taxon>Fulvivirgaceae</taxon>
        <taxon>Fulvivirga</taxon>
    </lineage>
</organism>
<dbReference type="EMBL" id="AMZN01000016">
    <property type="protein sequence ID" value="ELR72563.1"/>
    <property type="molecule type" value="Genomic_DNA"/>
</dbReference>
<dbReference type="Proteomes" id="UP000011135">
    <property type="component" value="Unassembled WGS sequence"/>
</dbReference>
<keyword evidence="3" id="KW-1185">Reference proteome</keyword>
<dbReference type="RefSeq" id="WP_009578853.1">
    <property type="nucleotide sequence ID" value="NZ_AMZN01000016.1"/>
</dbReference>
<dbReference type="AlphaFoldDB" id="L8JWI2"/>
<accession>L8JWI2</accession>
<sequence length="308" mass="34653">MNTNILGSTTNGGISLGNGSSGGNIAVKFPLLDFARPLWVSDFNIEPPRVKIEPSIKEIVERISKKLVDKPLRYKSRQLKEWKLRDIMKEDDKKGDAKAKLIRDGYSATIAQVSESLNRSNIDHTTKFLLSNEPLYVYALSFVIYYEKVKDADGVNDRVIVVAENEIKPFFNVLLAKATIEHRHLNLTAAQRKEIYKAAANTNISYVKGMPNSAISGIISKYVDHGNIHRLVDKFFESGEIDPAKGTPQVRQLMVNFLKEIGLIVPERDEEGEIVAGINFNDVEIEEEHEHVLDSDTDDDIDLRDPMS</sequence>
<reference evidence="2 3" key="1">
    <citation type="submission" date="2012-12" db="EMBL/GenBank/DDBJ databases">
        <title>Genome assembly of Fulvivirga imtechensis AK7.</title>
        <authorList>
            <person name="Nupur N."/>
            <person name="Khatri I."/>
            <person name="Kumar R."/>
            <person name="Subramanian S."/>
            <person name="Pinnaka A."/>
        </authorList>
    </citation>
    <scope>NUCLEOTIDE SEQUENCE [LARGE SCALE GENOMIC DNA]</scope>
    <source>
        <strain evidence="2 3">AK7</strain>
    </source>
</reference>
<feature type="region of interest" description="Disordered" evidence="1">
    <location>
        <begin position="289"/>
        <end position="308"/>
    </location>
</feature>
<evidence type="ECO:0000256" key="1">
    <source>
        <dbReference type="SAM" id="MobiDB-lite"/>
    </source>
</evidence>
<evidence type="ECO:0000313" key="2">
    <source>
        <dbReference type="EMBL" id="ELR72563.1"/>
    </source>
</evidence>
<proteinExistence type="predicted"/>
<evidence type="ECO:0000313" key="3">
    <source>
        <dbReference type="Proteomes" id="UP000011135"/>
    </source>
</evidence>
<comment type="caution">
    <text evidence="2">The sequence shown here is derived from an EMBL/GenBank/DDBJ whole genome shotgun (WGS) entry which is preliminary data.</text>
</comment>
<dbReference type="eggNOG" id="ENOG5033U5K">
    <property type="taxonomic scope" value="Bacteria"/>
</dbReference>
<name>L8JWI2_9BACT</name>
<protein>
    <submittedName>
        <fullName evidence="2">Uncharacterized protein</fullName>
    </submittedName>
</protein>
<dbReference type="STRING" id="1237149.C900_01237"/>